<feature type="transmembrane region" description="Helical" evidence="6">
    <location>
        <begin position="110"/>
        <end position="129"/>
    </location>
</feature>
<dbReference type="InterPro" id="IPR052337">
    <property type="entry name" value="SAT4-like"/>
</dbReference>
<gene>
    <name evidence="8" type="ORF">ABVK25_010423</name>
</gene>
<evidence type="ECO:0000259" key="7">
    <source>
        <dbReference type="Pfam" id="PF20684"/>
    </source>
</evidence>
<comment type="similarity">
    <text evidence="5">Belongs to the SAT4 family.</text>
</comment>
<keyword evidence="4 6" id="KW-0472">Membrane</keyword>
<dbReference type="Pfam" id="PF20684">
    <property type="entry name" value="Fung_rhodopsin"/>
    <property type="match status" value="1"/>
</dbReference>
<comment type="caution">
    <text evidence="8">The sequence shown here is derived from an EMBL/GenBank/DDBJ whole genome shotgun (WGS) entry which is preliminary data.</text>
</comment>
<evidence type="ECO:0000256" key="6">
    <source>
        <dbReference type="SAM" id="Phobius"/>
    </source>
</evidence>
<evidence type="ECO:0000256" key="2">
    <source>
        <dbReference type="ARBA" id="ARBA00022692"/>
    </source>
</evidence>
<evidence type="ECO:0000313" key="9">
    <source>
        <dbReference type="Proteomes" id="UP001590951"/>
    </source>
</evidence>
<feature type="transmembrane region" description="Helical" evidence="6">
    <location>
        <begin position="141"/>
        <end position="159"/>
    </location>
</feature>
<name>A0ABR4AWY4_9LECA</name>
<evidence type="ECO:0000313" key="8">
    <source>
        <dbReference type="EMBL" id="KAL2049326.1"/>
    </source>
</evidence>
<evidence type="ECO:0000256" key="1">
    <source>
        <dbReference type="ARBA" id="ARBA00004141"/>
    </source>
</evidence>
<keyword evidence="9" id="KW-1185">Reference proteome</keyword>
<feature type="transmembrane region" description="Helical" evidence="6">
    <location>
        <begin position="62"/>
        <end position="82"/>
    </location>
</feature>
<reference evidence="8 9" key="1">
    <citation type="submission" date="2024-09" db="EMBL/GenBank/DDBJ databases">
        <title>Rethinking Asexuality: The Enigmatic Case of Functional Sexual Genes in Lepraria (Stereocaulaceae).</title>
        <authorList>
            <person name="Doellman M."/>
            <person name="Sun Y."/>
            <person name="Barcenas-Pena A."/>
            <person name="Lumbsch H.T."/>
            <person name="Grewe F."/>
        </authorList>
    </citation>
    <scope>NUCLEOTIDE SEQUENCE [LARGE SCALE GENOMIC DNA]</scope>
    <source>
        <strain evidence="8 9">Grewe 0041</strain>
    </source>
</reference>
<sequence length="330" mass="36860">MIGLTYGFGRHADTLPPDYPRNYFICLYTLLLAWIISETIIKFGILLFYWRVFPGKYFRMSIWIVGAFFTGCFIAGFIGFVLQCVPVRGFWDPAIHPTCVNEAQFFDATAGLGLVGDIILLIQPLPVIVRLEASPQTRLGLCFVFLTGGVVVVISALRLAALGDINPTDITWTNVAPGLWTSAEVTIGVVSANLPFMRPILGKLYRKARDLHASYKDINSQAETEDKQTLRGQGFARIMPRDGKARSLMGLTSTAQPGRPGSDALDFELGLPMHGIAVRTEVEYRIEEMRAEREIREPPRLLVRDGFGKPHGWVDPLEHSFSRSMTSEEY</sequence>
<protein>
    <recommendedName>
        <fullName evidence="7">Rhodopsin domain-containing protein</fullName>
    </recommendedName>
</protein>
<dbReference type="InterPro" id="IPR049326">
    <property type="entry name" value="Rhodopsin_dom_fungi"/>
</dbReference>
<evidence type="ECO:0000256" key="4">
    <source>
        <dbReference type="ARBA" id="ARBA00023136"/>
    </source>
</evidence>
<dbReference type="PANTHER" id="PTHR33048">
    <property type="entry name" value="PTH11-LIKE INTEGRAL MEMBRANE PROTEIN (AFU_ORTHOLOGUE AFUA_5G11245)"/>
    <property type="match status" value="1"/>
</dbReference>
<evidence type="ECO:0000256" key="5">
    <source>
        <dbReference type="ARBA" id="ARBA00038359"/>
    </source>
</evidence>
<organism evidence="8 9">
    <name type="scientific">Lepraria finkii</name>
    <dbReference type="NCBI Taxonomy" id="1340010"/>
    <lineage>
        <taxon>Eukaryota</taxon>
        <taxon>Fungi</taxon>
        <taxon>Dikarya</taxon>
        <taxon>Ascomycota</taxon>
        <taxon>Pezizomycotina</taxon>
        <taxon>Lecanoromycetes</taxon>
        <taxon>OSLEUM clade</taxon>
        <taxon>Lecanoromycetidae</taxon>
        <taxon>Lecanorales</taxon>
        <taxon>Lecanorineae</taxon>
        <taxon>Stereocaulaceae</taxon>
        <taxon>Lepraria</taxon>
    </lineage>
</organism>
<keyword evidence="3 6" id="KW-1133">Transmembrane helix</keyword>
<keyword evidence="2 6" id="KW-0812">Transmembrane</keyword>
<accession>A0ABR4AWY4</accession>
<evidence type="ECO:0000256" key="3">
    <source>
        <dbReference type="ARBA" id="ARBA00022989"/>
    </source>
</evidence>
<dbReference type="Proteomes" id="UP001590951">
    <property type="component" value="Unassembled WGS sequence"/>
</dbReference>
<dbReference type="EMBL" id="JBHFEH010000066">
    <property type="protein sequence ID" value="KAL2049326.1"/>
    <property type="molecule type" value="Genomic_DNA"/>
</dbReference>
<feature type="domain" description="Rhodopsin" evidence="7">
    <location>
        <begin position="4"/>
        <end position="202"/>
    </location>
</feature>
<dbReference type="PANTHER" id="PTHR33048:SF156">
    <property type="entry name" value="INTEGRAL MEMBRANE PROTEIN"/>
    <property type="match status" value="1"/>
</dbReference>
<proteinExistence type="inferred from homology"/>
<feature type="transmembrane region" description="Helical" evidence="6">
    <location>
        <begin position="22"/>
        <end position="50"/>
    </location>
</feature>
<comment type="subcellular location">
    <subcellularLocation>
        <location evidence="1">Membrane</location>
        <topology evidence="1">Multi-pass membrane protein</topology>
    </subcellularLocation>
</comment>